<proteinExistence type="predicted"/>
<dbReference type="EMBL" id="NOXU01000031">
    <property type="protein sequence ID" value="OYQ32576.1"/>
    <property type="molecule type" value="Genomic_DNA"/>
</dbReference>
<comment type="caution">
    <text evidence="3">The sequence shown here is derived from an EMBL/GenBank/DDBJ whole genome shotgun (WGS) entry which is preliminary data.</text>
</comment>
<dbReference type="InterPro" id="IPR017946">
    <property type="entry name" value="PLC-like_Pdiesterase_TIM-brl"/>
</dbReference>
<feature type="domain" description="GP-PDE" evidence="2">
    <location>
        <begin position="20"/>
        <end position="308"/>
    </location>
</feature>
<reference evidence="3 4" key="1">
    <citation type="submission" date="2017-07" db="EMBL/GenBank/DDBJ databases">
        <title>Niveispirillum cyanobacteriorum sp. nov., isolated from cyanobacterial aggregates in a eutrophic lake.</title>
        <authorList>
            <person name="Cai H."/>
        </authorList>
    </citation>
    <scope>NUCLEOTIDE SEQUENCE [LARGE SCALE GENOMIC DNA]</scope>
    <source>
        <strain evidence="4">TH1-14</strain>
    </source>
</reference>
<dbReference type="CDD" id="cd08567">
    <property type="entry name" value="GDPD_SpGDE_like"/>
    <property type="match status" value="1"/>
</dbReference>
<gene>
    <name evidence="3" type="ORF">CHU95_17500</name>
</gene>
<sequence>MRLFALLVPLLMTSIPAAAIDLQSHRGGRALWPENTLPAFERSLDLGVDTLELDTGVTKDGVLIIAHDRHIDANLTRRKGQWVEGVQPTWHSLTLAEVQTLDVGRIRPDTPYAKRFARQMPMDGTSVPTLAALFDLVKKRGNNNIRFNIETKIDPTNPGDSVDPETFATLLVGQVREAGLADRVTIQSFDWRTLQVVRRIAPEIATAYLTIIDPEESNVSMTGESKWTAGFDPGRHGGSLPAAIKAAGGSIWSPYHLNLTPELVKEAHGLGLKVIPWTVNDAADMKRLIGWGVDGLITDDPVTGRQVLGR</sequence>
<feature type="chain" id="PRO_5012536036" evidence="1">
    <location>
        <begin position="20"/>
        <end position="310"/>
    </location>
</feature>
<evidence type="ECO:0000313" key="3">
    <source>
        <dbReference type="EMBL" id="OYQ32576.1"/>
    </source>
</evidence>
<dbReference type="AlphaFoldDB" id="A0A255YTL4"/>
<dbReference type="InterPro" id="IPR030395">
    <property type="entry name" value="GP_PDE_dom"/>
</dbReference>
<dbReference type="GO" id="GO:0008081">
    <property type="term" value="F:phosphoric diester hydrolase activity"/>
    <property type="evidence" value="ECO:0007669"/>
    <property type="project" value="InterPro"/>
</dbReference>
<protein>
    <submittedName>
        <fullName evidence="3">Glycerophosphodiester phosphodiesterase</fullName>
    </submittedName>
</protein>
<evidence type="ECO:0000313" key="4">
    <source>
        <dbReference type="Proteomes" id="UP000216998"/>
    </source>
</evidence>
<dbReference type="Pfam" id="PF03009">
    <property type="entry name" value="GDPD"/>
    <property type="match status" value="1"/>
</dbReference>
<accession>A0A255YTL4</accession>
<dbReference type="SUPFAM" id="SSF51695">
    <property type="entry name" value="PLC-like phosphodiesterases"/>
    <property type="match status" value="1"/>
</dbReference>
<name>A0A255YTL4_9PROT</name>
<evidence type="ECO:0000259" key="2">
    <source>
        <dbReference type="PROSITE" id="PS51704"/>
    </source>
</evidence>
<feature type="signal peptide" evidence="1">
    <location>
        <begin position="1"/>
        <end position="19"/>
    </location>
</feature>
<organism evidence="3 4">
    <name type="scientific">Niveispirillum lacus</name>
    <dbReference type="NCBI Taxonomy" id="1981099"/>
    <lineage>
        <taxon>Bacteria</taxon>
        <taxon>Pseudomonadati</taxon>
        <taxon>Pseudomonadota</taxon>
        <taxon>Alphaproteobacteria</taxon>
        <taxon>Rhodospirillales</taxon>
        <taxon>Azospirillaceae</taxon>
        <taxon>Niveispirillum</taxon>
    </lineage>
</organism>
<dbReference type="PANTHER" id="PTHR46211">
    <property type="entry name" value="GLYCEROPHOSPHORYL DIESTER PHOSPHODIESTERASE"/>
    <property type="match status" value="1"/>
</dbReference>
<dbReference type="Gene3D" id="3.20.20.190">
    <property type="entry name" value="Phosphatidylinositol (PI) phosphodiesterase"/>
    <property type="match status" value="1"/>
</dbReference>
<dbReference type="Proteomes" id="UP000216998">
    <property type="component" value="Unassembled WGS sequence"/>
</dbReference>
<dbReference type="PROSITE" id="PS51704">
    <property type="entry name" value="GP_PDE"/>
    <property type="match status" value="1"/>
</dbReference>
<dbReference type="GO" id="GO:0006629">
    <property type="term" value="P:lipid metabolic process"/>
    <property type="evidence" value="ECO:0007669"/>
    <property type="project" value="InterPro"/>
</dbReference>
<keyword evidence="4" id="KW-1185">Reference proteome</keyword>
<dbReference type="PROSITE" id="PS50007">
    <property type="entry name" value="PIPLC_X_DOMAIN"/>
    <property type="match status" value="1"/>
</dbReference>
<evidence type="ECO:0000256" key="1">
    <source>
        <dbReference type="SAM" id="SignalP"/>
    </source>
</evidence>
<dbReference type="OrthoDB" id="9787897at2"/>
<keyword evidence="1" id="KW-0732">Signal</keyword>
<dbReference type="PANTHER" id="PTHR46211:SF14">
    <property type="entry name" value="GLYCEROPHOSPHODIESTER PHOSPHODIESTERASE"/>
    <property type="match status" value="1"/>
</dbReference>